<dbReference type="InterPro" id="IPR029063">
    <property type="entry name" value="SAM-dependent_MTases_sf"/>
</dbReference>
<evidence type="ECO:0000313" key="1">
    <source>
        <dbReference type="EMBL" id="EQD78380.1"/>
    </source>
</evidence>
<accession>T1D805</accession>
<keyword evidence="1" id="KW-0808">Transferase</keyword>
<dbReference type="SUPFAM" id="SSF53335">
    <property type="entry name" value="S-adenosyl-L-methionine-dependent methyltransferases"/>
    <property type="match status" value="1"/>
</dbReference>
<comment type="caution">
    <text evidence="1">The sequence shown here is derived from an EMBL/GenBank/DDBJ whole genome shotgun (WGS) entry which is preliminary data.</text>
</comment>
<dbReference type="EMBL" id="AUZX01001706">
    <property type="protein sequence ID" value="EQD78380.1"/>
    <property type="molecule type" value="Genomic_DNA"/>
</dbReference>
<sequence length="145" mass="16578">LIECKRLGRNGIGIDLSKEALNTTRDNLDKEENKFGIKTELFNADSTALDYRQMLDQVGANSVQLVIMHPPYWDIIRFSDNEKDLSNAIDEKSFLEGIRAIGKKSYDILSRGRYLAIVIGDKYSKGEWIPLGFESMNELTKQFRV</sequence>
<dbReference type="Gene3D" id="3.40.50.150">
    <property type="entry name" value="Vaccinia Virus protein VP39"/>
    <property type="match status" value="1"/>
</dbReference>
<proteinExistence type="predicted"/>
<gene>
    <name evidence="1" type="ORF">B1A_02283</name>
</gene>
<reference evidence="1" key="2">
    <citation type="journal article" date="2014" name="ISME J.">
        <title>Microbial stratification in low pH oxic and suboxic macroscopic growths along an acid mine drainage.</title>
        <authorList>
            <person name="Mendez-Garcia C."/>
            <person name="Mesa V."/>
            <person name="Sprenger R.R."/>
            <person name="Richter M."/>
            <person name="Diez M.S."/>
            <person name="Solano J."/>
            <person name="Bargiela R."/>
            <person name="Golyshina O.V."/>
            <person name="Manteca A."/>
            <person name="Ramos J.L."/>
            <person name="Gallego J.R."/>
            <person name="Llorente I."/>
            <person name="Martins Dos Santos V.A."/>
            <person name="Jensen O.N."/>
            <person name="Pelaez A.I."/>
            <person name="Sanchez J."/>
            <person name="Ferrer M."/>
        </authorList>
    </citation>
    <scope>NUCLEOTIDE SEQUENCE</scope>
</reference>
<reference evidence="1" key="1">
    <citation type="submission" date="2013-08" db="EMBL/GenBank/DDBJ databases">
        <authorList>
            <person name="Mendez C."/>
            <person name="Richter M."/>
            <person name="Ferrer M."/>
            <person name="Sanchez J."/>
        </authorList>
    </citation>
    <scope>NUCLEOTIDE SEQUENCE</scope>
</reference>
<feature type="non-terminal residue" evidence="1">
    <location>
        <position position="1"/>
    </location>
</feature>
<dbReference type="AlphaFoldDB" id="T1D805"/>
<dbReference type="GO" id="GO:0008168">
    <property type="term" value="F:methyltransferase activity"/>
    <property type="evidence" value="ECO:0007669"/>
    <property type="project" value="UniProtKB-KW"/>
</dbReference>
<dbReference type="GO" id="GO:0032259">
    <property type="term" value="P:methylation"/>
    <property type="evidence" value="ECO:0007669"/>
    <property type="project" value="UniProtKB-KW"/>
</dbReference>
<name>T1D805_9ZZZZ</name>
<organism evidence="1">
    <name type="scientific">mine drainage metagenome</name>
    <dbReference type="NCBI Taxonomy" id="410659"/>
    <lineage>
        <taxon>unclassified sequences</taxon>
        <taxon>metagenomes</taxon>
        <taxon>ecological metagenomes</taxon>
    </lineage>
</organism>
<keyword evidence="1" id="KW-0489">Methyltransferase</keyword>
<protein>
    <submittedName>
        <fullName evidence="1">DNA methylase N-4/N-6 domain-containing protein</fullName>
    </submittedName>
</protein>